<dbReference type="SUPFAM" id="SSF141868">
    <property type="entry name" value="EAL domain-like"/>
    <property type="match status" value="1"/>
</dbReference>
<comment type="caution">
    <text evidence="3">The sequence shown here is derived from an EMBL/GenBank/DDBJ whole genome shotgun (WGS) entry which is preliminary data.</text>
</comment>
<dbReference type="RefSeq" id="WP_307486926.1">
    <property type="nucleotide sequence ID" value="NZ_JAUSUF010000008.1"/>
</dbReference>
<evidence type="ECO:0000313" key="3">
    <source>
        <dbReference type="EMBL" id="MDQ0150314.1"/>
    </source>
</evidence>
<dbReference type="NCBIfam" id="TIGR00254">
    <property type="entry name" value="GGDEF"/>
    <property type="match status" value="1"/>
</dbReference>
<reference evidence="3 4" key="1">
    <citation type="submission" date="2023-07" db="EMBL/GenBank/DDBJ databases">
        <title>Genomic Encyclopedia of Type Strains, Phase IV (KMG-IV): sequencing the most valuable type-strain genomes for metagenomic binning, comparative biology and taxonomic classification.</title>
        <authorList>
            <person name="Goeker M."/>
        </authorList>
    </citation>
    <scope>NUCLEOTIDE SEQUENCE [LARGE SCALE GENOMIC DNA]</scope>
    <source>
        <strain evidence="3 4">DSM 20694</strain>
    </source>
</reference>
<dbReference type="Gene3D" id="3.20.20.450">
    <property type="entry name" value="EAL domain"/>
    <property type="match status" value="1"/>
</dbReference>
<dbReference type="Gene3D" id="3.30.70.270">
    <property type="match status" value="1"/>
</dbReference>
<dbReference type="Pfam" id="PF00990">
    <property type="entry name" value="GGDEF"/>
    <property type="match status" value="1"/>
</dbReference>
<dbReference type="EMBL" id="JAUSUF010000008">
    <property type="protein sequence ID" value="MDQ0150314.1"/>
    <property type="molecule type" value="Genomic_DNA"/>
</dbReference>
<protein>
    <submittedName>
        <fullName evidence="3">Diguanylate cyclase (GGDEF)-like protein</fullName>
    </submittedName>
</protein>
<keyword evidence="4" id="KW-1185">Reference proteome</keyword>
<dbReference type="Proteomes" id="UP001228504">
    <property type="component" value="Unassembled WGS sequence"/>
</dbReference>
<dbReference type="InterPro" id="IPR035919">
    <property type="entry name" value="EAL_sf"/>
</dbReference>
<dbReference type="CDD" id="cd01949">
    <property type="entry name" value="GGDEF"/>
    <property type="match status" value="1"/>
</dbReference>
<feature type="domain" description="EAL" evidence="1">
    <location>
        <begin position="221"/>
        <end position="473"/>
    </location>
</feature>
<evidence type="ECO:0000259" key="1">
    <source>
        <dbReference type="PROSITE" id="PS50883"/>
    </source>
</evidence>
<dbReference type="SMART" id="SM00267">
    <property type="entry name" value="GGDEF"/>
    <property type="match status" value="1"/>
</dbReference>
<accession>A0ABT9UVK4</accession>
<name>A0ABT9UVK4_9FIRM</name>
<sequence>MAIDNELDEVKYILKSSNLCDEKNIDEFLDALKNRKVTELKAYIKGLENLIYNDYLTGINNRRSLYKYINNLNVSKGEFSNIALFILDLDNFKNFNDTFGHFVGDKVLISVAKAIVDTCKDAFVARIAGDEFIVIYKDITDEEAVMKIGENILKAINNIYIKDADFNKISASLGAVIGCKDGDSIEDLLVKGDIALYKAKSIGKNKSVLYTIKLDKERKFTLEIEKDIVKAIKNDEIEVHYQPKYTCKKKLVGFEALFRWNNPKYKKIQVLKIINIIEQSNSFEIFNDYIMKEAFKFSKKINKKNTKNPIKVSINISSKQIMSPNFIFKFKELLREEEVDPKFIEIEITETVLLENIDENISKIKILKDMGVSIYLDDFGTGYSSLKYLISLPVSGVKIDRGFVAKMNKGEEYIKLLNSIVKICCTLKLPVVAEGVETEKELNILKKMDIKYIQGYLFSKPLPKDEALKLLRK</sequence>
<dbReference type="InterPro" id="IPR043128">
    <property type="entry name" value="Rev_trsase/Diguanyl_cyclase"/>
</dbReference>
<dbReference type="Pfam" id="PF00563">
    <property type="entry name" value="EAL"/>
    <property type="match status" value="1"/>
</dbReference>
<dbReference type="PROSITE" id="PS50883">
    <property type="entry name" value="EAL"/>
    <property type="match status" value="1"/>
</dbReference>
<feature type="domain" description="GGDEF" evidence="2">
    <location>
        <begin position="80"/>
        <end position="212"/>
    </location>
</feature>
<proteinExistence type="predicted"/>
<dbReference type="PANTHER" id="PTHR33121">
    <property type="entry name" value="CYCLIC DI-GMP PHOSPHODIESTERASE PDEF"/>
    <property type="match status" value="1"/>
</dbReference>
<dbReference type="CDD" id="cd01948">
    <property type="entry name" value="EAL"/>
    <property type="match status" value="1"/>
</dbReference>
<evidence type="ECO:0000313" key="4">
    <source>
        <dbReference type="Proteomes" id="UP001228504"/>
    </source>
</evidence>
<dbReference type="PROSITE" id="PS50887">
    <property type="entry name" value="GGDEF"/>
    <property type="match status" value="1"/>
</dbReference>
<dbReference type="InterPro" id="IPR001633">
    <property type="entry name" value="EAL_dom"/>
</dbReference>
<dbReference type="PANTHER" id="PTHR33121:SF71">
    <property type="entry name" value="OXYGEN SENSOR PROTEIN DOSP"/>
    <property type="match status" value="1"/>
</dbReference>
<organism evidence="3 4">
    <name type="scientific">Eubacterium multiforme</name>
    <dbReference type="NCBI Taxonomy" id="83339"/>
    <lineage>
        <taxon>Bacteria</taxon>
        <taxon>Bacillati</taxon>
        <taxon>Bacillota</taxon>
        <taxon>Clostridia</taxon>
        <taxon>Eubacteriales</taxon>
        <taxon>Eubacteriaceae</taxon>
        <taxon>Eubacterium</taxon>
    </lineage>
</organism>
<dbReference type="InterPro" id="IPR000160">
    <property type="entry name" value="GGDEF_dom"/>
</dbReference>
<dbReference type="InterPro" id="IPR050706">
    <property type="entry name" value="Cyclic-di-GMP_PDE-like"/>
</dbReference>
<gene>
    <name evidence="3" type="ORF">J2S18_002257</name>
</gene>
<dbReference type="SMART" id="SM00052">
    <property type="entry name" value="EAL"/>
    <property type="match status" value="1"/>
</dbReference>
<dbReference type="SUPFAM" id="SSF55073">
    <property type="entry name" value="Nucleotide cyclase"/>
    <property type="match status" value="1"/>
</dbReference>
<dbReference type="InterPro" id="IPR029787">
    <property type="entry name" value="Nucleotide_cyclase"/>
</dbReference>
<evidence type="ECO:0000259" key="2">
    <source>
        <dbReference type="PROSITE" id="PS50887"/>
    </source>
</evidence>